<evidence type="ECO:0000313" key="3">
    <source>
        <dbReference type="Proteomes" id="UP001287356"/>
    </source>
</evidence>
<name>A0AAE0N0V0_9PEZI</name>
<organism evidence="2 3">
    <name type="scientific">Lasiosphaeria ovina</name>
    <dbReference type="NCBI Taxonomy" id="92902"/>
    <lineage>
        <taxon>Eukaryota</taxon>
        <taxon>Fungi</taxon>
        <taxon>Dikarya</taxon>
        <taxon>Ascomycota</taxon>
        <taxon>Pezizomycotina</taxon>
        <taxon>Sordariomycetes</taxon>
        <taxon>Sordariomycetidae</taxon>
        <taxon>Sordariales</taxon>
        <taxon>Lasiosphaeriaceae</taxon>
        <taxon>Lasiosphaeria</taxon>
    </lineage>
</organism>
<sequence length="200" mass="22469">MSSSYIPSKLDTERFWDRERTRERSVSEVPPGFPEIIQSPLVWKGSDIQTRVREWKVDLGGDEITAIDAAVFAFEIQVHTAPRAYKHGENLAELTSSTFELPTEFSLRLRKLSDQLYRGVGFQIIHGLDPTKYTPRQKMIMYAGVTAHICPQRGSVDVAGKGVVARAGQEDRKPANSTKEVERLPRHTTLNLSEADGSEN</sequence>
<comment type="caution">
    <text evidence="2">The sequence shown here is derived from an EMBL/GenBank/DDBJ whole genome shotgun (WGS) entry which is preliminary data.</text>
</comment>
<reference evidence="2" key="2">
    <citation type="submission" date="2023-06" db="EMBL/GenBank/DDBJ databases">
        <authorList>
            <consortium name="Lawrence Berkeley National Laboratory"/>
            <person name="Haridas S."/>
            <person name="Hensen N."/>
            <person name="Bonometti L."/>
            <person name="Westerberg I."/>
            <person name="Brannstrom I.O."/>
            <person name="Guillou S."/>
            <person name="Cros-Aarteil S."/>
            <person name="Calhoun S."/>
            <person name="Kuo A."/>
            <person name="Mondo S."/>
            <person name="Pangilinan J."/>
            <person name="Riley R."/>
            <person name="Labutti K."/>
            <person name="Andreopoulos B."/>
            <person name="Lipzen A."/>
            <person name="Chen C."/>
            <person name="Yanf M."/>
            <person name="Daum C."/>
            <person name="Ng V."/>
            <person name="Clum A."/>
            <person name="Steindorff A."/>
            <person name="Ohm R."/>
            <person name="Martin F."/>
            <person name="Silar P."/>
            <person name="Natvig D."/>
            <person name="Lalanne C."/>
            <person name="Gautier V."/>
            <person name="Ament-Velasquez S.L."/>
            <person name="Kruys A."/>
            <person name="Hutchinson M.I."/>
            <person name="Powell A.J."/>
            <person name="Barry K."/>
            <person name="Miller A.N."/>
            <person name="Grigoriev I.V."/>
            <person name="Debuchy R."/>
            <person name="Gladieux P."/>
            <person name="Thoren M.H."/>
            <person name="Johannesson H."/>
        </authorList>
    </citation>
    <scope>NUCLEOTIDE SEQUENCE</scope>
    <source>
        <strain evidence="2">CBS 958.72</strain>
    </source>
</reference>
<accession>A0AAE0N0V0</accession>
<evidence type="ECO:0000256" key="1">
    <source>
        <dbReference type="SAM" id="MobiDB-lite"/>
    </source>
</evidence>
<proteinExistence type="predicted"/>
<reference evidence="2" key="1">
    <citation type="journal article" date="2023" name="Mol. Phylogenet. Evol.">
        <title>Genome-scale phylogeny and comparative genomics of the fungal order Sordariales.</title>
        <authorList>
            <person name="Hensen N."/>
            <person name="Bonometti L."/>
            <person name="Westerberg I."/>
            <person name="Brannstrom I.O."/>
            <person name="Guillou S."/>
            <person name="Cros-Aarteil S."/>
            <person name="Calhoun S."/>
            <person name="Haridas S."/>
            <person name="Kuo A."/>
            <person name="Mondo S."/>
            <person name="Pangilinan J."/>
            <person name="Riley R."/>
            <person name="LaButti K."/>
            <person name="Andreopoulos B."/>
            <person name="Lipzen A."/>
            <person name="Chen C."/>
            <person name="Yan M."/>
            <person name="Daum C."/>
            <person name="Ng V."/>
            <person name="Clum A."/>
            <person name="Steindorff A."/>
            <person name="Ohm R.A."/>
            <person name="Martin F."/>
            <person name="Silar P."/>
            <person name="Natvig D.O."/>
            <person name="Lalanne C."/>
            <person name="Gautier V."/>
            <person name="Ament-Velasquez S.L."/>
            <person name="Kruys A."/>
            <person name="Hutchinson M.I."/>
            <person name="Powell A.J."/>
            <person name="Barry K."/>
            <person name="Miller A.N."/>
            <person name="Grigoriev I.V."/>
            <person name="Debuchy R."/>
            <person name="Gladieux P."/>
            <person name="Hiltunen Thoren M."/>
            <person name="Johannesson H."/>
        </authorList>
    </citation>
    <scope>NUCLEOTIDE SEQUENCE</scope>
    <source>
        <strain evidence="2">CBS 958.72</strain>
    </source>
</reference>
<evidence type="ECO:0000313" key="2">
    <source>
        <dbReference type="EMBL" id="KAK3366716.1"/>
    </source>
</evidence>
<keyword evidence="3" id="KW-1185">Reference proteome</keyword>
<dbReference type="AlphaFoldDB" id="A0AAE0N0V0"/>
<protein>
    <submittedName>
        <fullName evidence="2">Uncharacterized protein</fullName>
    </submittedName>
</protein>
<gene>
    <name evidence="2" type="ORF">B0T24DRAFT_669195</name>
</gene>
<dbReference type="Proteomes" id="UP001287356">
    <property type="component" value="Unassembled WGS sequence"/>
</dbReference>
<feature type="compositionally biased region" description="Basic and acidic residues" evidence="1">
    <location>
        <begin position="168"/>
        <end position="185"/>
    </location>
</feature>
<feature type="region of interest" description="Disordered" evidence="1">
    <location>
        <begin position="167"/>
        <end position="200"/>
    </location>
</feature>
<dbReference type="EMBL" id="JAULSN010000007">
    <property type="protein sequence ID" value="KAK3366716.1"/>
    <property type="molecule type" value="Genomic_DNA"/>
</dbReference>